<comment type="subcellular location">
    <subcellularLocation>
        <location evidence="1">Cell membrane</location>
        <topology evidence="1">Multi-pass membrane protein</topology>
    </subcellularLocation>
</comment>
<dbReference type="STRING" id="34097.SAMN02745150_00665"/>
<organism evidence="5 6">
    <name type="scientific">Brevinema andersonii</name>
    <dbReference type="NCBI Taxonomy" id="34097"/>
    <lineage>
        <taxon>Bacteria</taxon>
        <taxon>Pseudomonadati</taxon>
        <taxon>Spirochaetota</taxon>
        <taxon>Spirochaetia</taxon>
        <taxon>Brevinematales</taxon>
        <taxon>Brevinemataceae</taxon>
        <taxon>Brevinema</taxon>
    </lineage>
</organism>
<dbReference type="Gene3D" id="3.40.50.300">
    <property type="entry name" value="P-loop containing nucleotide triphosphate hydrolases"/>
    <property type="match status" value="1"/>
</dbReference>
<reference evidence="6" key="1">
    <citation type="submission" date="2016-10" db="EMBL/GenBank/DDBJ databases">
        <authorList>
            <person name="Varghese N."/>
            <person name="Submissions S."/>
        </authorList>
    </citation>
    <scope>NUCLEOTIDE SEQUENCE [LARGE SCALE GENOMIC DNA]</scope>
    <source>
        <strain evidence="6">ATCC 43811</strain>
    </source>
</reference>
<keyword evidence="5" id="KW-0067">ATP-binding</keyword>
<evidence type="ECO:0000256" key="2">
    <source>
        <dbReference type="ARBA" id="ARBA00022692"/>
    </source>
</evidence>
<keyword evidence="5" id="KW-0547">Nucleotide-binding</keyword>
<sequence length="89" mass="10068">MELPAASKIYQVIDMPVEEKQNISCSLGKININLKNINFSYTEDRSILKDINLTIPNGLFISLVGEPAAEDQQLLLLLWDFILIKMGLF</sequence>
<dbReference type="RefSeq" id="WP_092318612.1">
    <property type="nucleotide sequence ID" value="NZ_FOKY01000003.1"/>
</dbReference>
<dbReference type="SUPFAM" id="SSF52540">
    <property type="entry name" value="P-loop containing nucleoside triphosphate hydrolases"/>
    <property type="match status" value="1"/>
</dbReference>
<keyword evidence="4" id="KW-0472">Membrane</keyword>
<keyword evidence="3" id="KW-1133">Transmembrane helix</keyword>
<keyword evidence="2" id="KW-0812">Transmembrane</keyword>
<protein>
    <submittedName>
        <fullName evidence="5">ATP-binding cassette, subfamily B/ATP-binding cassette, subfamily C/ATP-binding cassette, subfamily B, multidrug efflux pump</fullName>
    </submittedName>
</protein>
<evidence type="ECO:0000256" key="1">
    <source>
        <dbReference type="ARBA" id="ARBA00004651"/>
    </source>
</evidence>
<dbReference type="GO" id="GO:0005886">
    <property type="term" value="C:plasma membrane"/>
    <property type="evidence" value="ECO:0007669"/>
    <property type="project" value="UniProtKB-SubCell"/>
</dbReference>
<dbReference type="InterPro" id="IPR027417">
    <property type="entry name" value="P-loop_NTPase"/>
</dbReference>
<dbReference type="OrthoDB" id="9762778at2"/>
<dbReference type="AlphaFoldDB" id="A0A1I1DV76"/>
<dbReference type="InterPro" id="IPR036640">
    <property type="entry name" value="ABC1_TM_sf"/>
</dbReference>
<gene>
    <name evidence="5" type="ORF">SAMN02745150_00665</name>
</gene>
<evidence type="ECO:0000256" key="3">
    <source>
        <dbReference type="ARBA" id="ARBA00022989"/>
    </source>
</evidence>
<evidence type="ECO:0000256" key="4">
    <source>
        <dbReference type="ARBA" id="ARBA00023136"/>
    </source>
</evidence>
<proteinExistence type="predicted"/>
<evidence type="ECO:0000313" key="5">
    <source>
        <dbReference type="EMBL" id="SFB76473.1"/>
    </source>
</evidence>
<dbReference type="Gene3D" id="1.20.1560.10">
    <property type="entry name" value="ABC transporter type 1, transmembrane domain"/>
    <property type="match status" value="1"/>
</dbReference>
<keyword evidence="6" id="KW-1185">Reference proteome</keyword>
<dbReference type="Proteomes" id="UP000240042">
    <property type="component" value="Unassembled WGS sequence"/>
</dbReference>
<name>A0A1I1DV76_BREAD</name>
<accession>A0A1I1DV76</accession>
<dbReference type="GO" id="GO:0005524">
    <property type="term" value="F:ATP binding"/>
    <property type="evidence" value="ECO:0007669"/>
    <property type="project" value="UniProtKB-KW"/>
</dbReference>
<evidence type="ECO:0000313" key="6">
    <source>
        <dbReference type="Proteomes" id="UP000240042"/>
    </source>
</evidence>
<dbReference type="EMBL" id="FOKY01000003">
    <property type="protein sequence ID" value="SFB76473.1"/>
    <property type="molecule type" value="Genomic_DNA"/>
</dbReference>